<gene>
    <name evidence="1" type="ORF">YC6258_05304</name>
</gene>
<evidence type="ECO:0000313" key="1">
    <source>
        <dbReference type="EMBL" id="AJQ97333.1"/>
    </source>
</evidence>
<sequence length="45" mass="4857">MDISTEPADRCPTSDGINVIGCVIVKQFRYSDNHSAAKGKIFTGI</sequence>
<reference evidence="1 2" key="1">
    <citation type="submission" date="2014-01" db="EMBL/GenBank/DDBJ databases">
        <title>Full genme sequencing of cellulolytic bacterium Gynuella sunshinyii YC6258T gen. nov., sp. nov.</title>
        <authorList>
            <person name="Khan H."/>
            <person name="Chung E.J."/>
            <person name="Chung Y.R."/>
        </authorList>
    </citation>
    <scope>NUCLEOTIDE SEQUENCE [LARGE SCALE GENOMIC DNA]</scope>
    <source>
        <strain evidence="1 2">YC6258</strain>
    </source>
</reference>
<dbReference type="AlphaFoldDB" id="A0A0C5VVL1"/>
<protein>
    <submittedName>
        <fullName evidence="1">Uncharacterized protein</fullName>
    </submittedName>
</protein>
<dbReference type="KEGG" id="gsn:YC6258_05304"/>
<dbReference type="STRING" id="1445510.YC6258_05304"/>
<dbReference type="EMBL" id="CP007142">
    <property type="protein sequence ID" value="AJQ97333.1"/>
    <property type="molecule type" value="Genomic_DNA"/>
</dbReference>
<name>A0A0C5VVL1_9GAMM</name>
<organism evidence="1 2">
    <name type="scientific">Gynuella sunshinyii YC6258</name>
    <dbReference type="NCBI Taxonomy" id="1445510"/>
    <lineage>
        <taxon>Bacteria</taxon>
        <taxon>Pseudomonadati</taxon>
        <taxon>Pseudomonadota</taxon>
        <taxon>Gammaproteobacteria</taxon>
        <taxon>Oceanospirillales</taxon>
        <taxon>Saccharospirillaceae</taxon>
        <taxon>Gynuella</taxon>
    </lineage>
</organism>
<evidence type="ECO:0000313" key="2">
    <source>
        <dbReference type="Proteomes" id="UP000032266"/>
    </source>
</evidence>
<accession>A0A0C5VVL1</accession>
<dbReference type="Proteomes" id="UP000032266">
    <property type="component" value="Chromosome"/>
</dbReference>
<proteinExistence type="predicted"/>
<keyword evidence="2" id="KW-1185">Reference proteome</keyword>
<dbReference type="HOGENOM" id="CLU_3200434_0_0_6"/>